<dbReference type="InterPro" id="IPR007404">
    <property type="entry name" value="YdjM-like"/>
</dbReference>
<dbReference type="Proteomes" id="UP000477488">
    <property type="component" value="Unassembled WGS sequence"/>
</dbReference>
<protein>
    <submittedName>
        <fullName evidence="2">Metal-dependent hydrolase</fullName>
    </submittedName>
</protein>
<dbReference type="EMBL" id="VUMH01000002">
    <property type="protein sequence ID" value="MSS27029.1"/>
    <property type="molecule type" value="Genomic_DNA"/>
</dbReference>
<keyword evidence="1" id="KW-1133">Transmembrane helix</keyword>
<proteinExistence type="predicted"/>
<keyword evidence="1" id="KW-0472">Membrane</keyword>
<accession>A0A6L5XIY2</accession>
<dbReference type="PANTHER" id="PTHR35531:SF1">
    <property type="entry name" value="INNER MEMBRANE PROTEIN YBCI-RELATED"/>
    <property type="match status" value="1"/>
</dbReference>
<dbReference type="PANTHER" id="PTHR35531">
    <property type="entry name" value="INNER MEMBRANE PROTEIN YBCI-RELATED"/>
    <property type="match status" value="1"/>
</dbReference>
<dbReference type="Pfam" id="PF04307">
    <property type="entry name" value="YdjM"/>
    <property type="match status" value="1"/>
</dbReference>
<evidence type="ECO:0000313" key="3">
    <source>
        <dbReference type="Proteomes" id="UP000477488"/>
    </source>
</evidence>
<dbReference type="GO" id="GO:0016787">
    <property type="term" value="F:hydrolase activity"/>
    <property type="evidence" value="ECO:0007669"/>
    <property type="project" value="UniProtKB-KW"/>
</dbReference>
<reference evidence="2 3" key="1">
    <citation type="submission" date="2019-09" db="EMBL/GenBank/DDBJ databases">
        <title>In-depth cultivation of the pig gut microbiome towards novel bacterial diversity and tailored functional studies.</title>
        <authorList>
            <person name="Wylensek D."/>
            <person name="Hitch T.C.A."/>
            <person name="Clavel T."/>
        </authorList>
    </citation>
    <scope>NUCLEOTIDE SEQUENCE [LARGE SCALE GENOMIC DNA]</scope>
    <source>
        <strain evidence="2 3">PG-178-WT-4</strain>
    </source>
</reference>
<keyword evidence="3" id="KW-1185">Reference proteome</keyword>
<name>A0A6L5XIY2_9BACT</name>
<sequence length="183" mass="19929">MPTVFSHPAPVLALAAALGPRVVPPRLLLFGVFCAVLPDLDVIGFKLGIRYADLLGHRGFSHSLLFALLLGLLGAALAPWLRCSRPAACGVALAGAASHILLDAMTNGGLGVAALWPFDTDRYFLDWRPIRVSPLNLHVFFGRKGLEVLISEWRWVWLPCLAAGATGWLLRRALSKVRRKLHP</sequence>
<dbReference type="RefSeq" id="WP_154509016.1">
    <property type="nucleotide sequence ID" value="NZ_DBFWWU010000056.1"/>
</dbReference>
<feature type="transmembrane region" description="Helical" evidence="1">
    <location>
        <begin position="60"/>
        <end position="81"/>
    </location>
</feature>
<evidence type="ECO:0000313" key="2">
    <source>
        <dbReference type="EMBL" id="MSS27029.1"/>
    </source>
</evidence>
<gene>
    <name evidence="2" type="ORF">FYJ44_02990</name>
</gene>
<keyword evidence="1" id="KW-0812">Transmembrane</keyword>
<evidence type="ECO:0000256" key="1">
    <source>
        <dbReference type="SAM" id="Phobius"/>
    </source>
</evidence>
<dbReference type="AlphaFoldDB" id="A0A6L5XIY2"/>
<comment type="caution">
    <text evidence="2">The sequence shown here is derived from an EMBL/GenBank/DDBJ whole genome shotgun (WGS) entry which is preliminary data.</text>
</comment>
<keyword evidence="2" id="KW-0378">Hydrolase</keyword>
<feature type="transmembrane region" description="Helical" evidence="1">
    <location>
        <begin position="153"/>
        <end position="170"/>
    </location>
</feature>
<organism evidence="2 3">
    <name type="scientific">Desulfovibrio porci</name>
    <dbReference type="NCBI Taxonomy" id="2605782"/>
    <lineage>
        <taxon>Bacteria</taxon>
        <taxon>Pseudomonadati</taxon>
        <taxon>Thermodesulfobacteriota</taxon>
        <taxon>Desulfovibrionia</taxon>
        <taxon>Desulfovibrionales</taxon>
        <taxon>Desulfovibrionaceae</taxon>
        <taxon>Desulfovibrio</taxon>
    </lineage>
</organism>